<dbReference type="Gene3D" id="3.90.190.20">
    <property type="entry name" value="Mur ligase, C-terminal domain"/>
    <property type="match status" value="1"/>
</dbReference>
<dbReference type="GO" id="GO:0005737">
    <property type="term" value="C:cytoplasm"/>
    <property type="evidence" value="ECO:0007669"/>
    <property type="project" value="UniProtKB-SubCell"/>
</dbReference>
<keyword evidence="5 7" id="KW-0131">Cell cycle</keyword>
<dbReference type="Pfam" id="PF08245">
    <property type="entry name" value="Mur_ligase_M"/>
    <property type="match status" value="1"/>
</dbReference>
<dbReference type="Gene3D" id="3.40.1190.10">
    <property type="entry name" value="Mur-like, catalytic domain"/>
    <property type="match status" value="1"/>
</dbReference>
<feature type="binding site" evidence="7">
    <location>
        <position position="35"/>
    </location>
    <ligand>
        <name>UDP-N-acetyl-alpha-D-muramoyl-L-alanyl-D-glutamate</name>
        <dbReference type="ChEBI" id="CHEBI:83900"/>
    </ligand>
</feature>
<comment type="pathway">
    <text evidence="7 8">Cell wall biogenesis; peptidoglycan biosynthesis.</text>
</comment>
<dbReference type="SUPFAM" id="SSF53244">
    <property type="entry name" value="MurD-like peptide ligases, peptide-binding domain"/>
    <property type="match status" value="1"/>
</dbReference>
<dbReference type="InterPro" id="IPR036565">
    <property type="entry name" value="Mur-like_cat_sf"/>
</dbReference>
<dbReference type="GO" id="GO:0000287">
    <property type="term" value="F:magnesium ion binding"/>
    <property type="evidence" value="ECO:0007669"/>
    <property type="project" value="UniProtKB-UniRule"/>
</dbReference>
<evidence type="ECO:0000313" key="13">
    <source>
        <dbReference type="Proteomes" id="UP000307790"/>
    </source>
</evidence>
<dbReference type="AlphaFoldDB" id="A0A5R9IN72"/>
<comment type="caution">
    <text evidence="12">The sequence shown here is derived from an EMBL/GenBank/DDBJ whole genome shotgun (WGS) entry which is preliminary data.</text>
</comment>
<dbReference type="EMBL" id="VCBC01000004">
    <property type="protein sequence ID" value="TLU66722.1"/>
    <property type="molecule type" value="Genomic_DNA"/>
</dbReference>
<dbReference type="GO" id="GO:0005524">
    <property type="term" value="F:ATP binding"/>
    <property type="evidence" value="ECO:0007669"/>
    <property type="project" value="UniProtKB-UniRule"/>
</dbReference>
<evidence type="ECO:0000256" key="8">
    <source>
        <dbReference type="RuleBase" id="RU004135"/>
    </source>
</evidence>
<keyword evidence="6 7" id="KW-0961">Cell wall biogenesis/degradation</keyword>
<dbReference type="PANTHER" id="PTHR23135">
    <property type="entry name" value="MUR LIGASE FAMILY MEMBER"/>
    <property type="match status" value="1"/>
</dbReference>
<dbReference type="SUPFAM" id="SSF53623">
    <property type="entry name" value="MurD-like peptide ligases, catalytic domain"/>
    <property type="match status" value="1"/>
</dbReference>
<keyword evidence="4 7" id="KW-0573">Peptidoglycan synthesis</keyword>
<dbReference type="PANTHER" id="PTHR23135:SF4">
    <property type="entry name" value="UDP-N-ACETYLMURAMOYL-L-ALANYL-D-GLUTAMATE--2,6-DIAMINOPIMELATE LIGASE MURE HOMOLOG, CHLOROPLASTIC"/>
    <property type="match status" value="1"/>
</dbReference>
<dbReference type="GO" id="GO:0008765">
    <property type="term" value="F:UDP-N-acetylmuramoylalanyl-D-glutamate-2,6-diaminopimelate ligase activity"/>
    <property type="evidence" value="ECO:0007669"/>
    <property type="project" value="UniProtKB-UniRule"/>
</dbReference>
<feature type="binding site" evidence="7">
    <location>
        <position position="488"/>
    </location>
    <ligand>
        <name>meso-2,6-diaminopimelate</name>
        <dbReference type="ChEBI" id="CHEBI:57791"/>
    </ligand>
</feature>
<feature type="domain" description="Mur ligase C-terminal" evidence="10">
    <location>
        <begin position="359"/>
        <end position="486"/>
    </location>
</feature>
<dbReference type="NCBIfam" id="NF001126">
    <property type="entry name" value="PRK00139.1-4"/>
    <property type="match status" value="1"/>
</dbReference>
<dbReference type="Proteomes" id="UP000307790">
    <property type="component" value="Unassembled WGS sequence"/>
</dbReference>
<evidence type="ECO:0000259" key="10">
    <source>
        <dbReference type="Pfam" id="PF02875"/>
    </source>
</evidence>
<evidence type="ECO:0000256" key="3">
    <source>
        <dbReference type="ARBA" id="ARBA00022960"/>
    </source>
</evidence>
<proteinExistence type="inferred from homology"/>
<keyword evidence="7 12" id="KW-0436">Ligase</keyword>
<evidence type="ECO:0000256" key="1">
    <source>
        <dbReference type="ARBA" id="ARBA00005898"/>
    </source>
</evidence>
<dbReference type="InterPro" id="IPR005761">
    <property type="entry name" value="UDP-N-AcMur-Glu-dNH2Pim_ligase"/>
</dbReference>
<keyword evidence="7" id="KW-0460">Magnesium</keyword>
<comment type="PTM">
    <text evidence="7">Carboxylation is probably crucial for Mg(2+) binding and, consequently, for the gamma-phosphate positioning of ATP.</text>
</comment>
<comment type="subcellular location">
    <subcellularLocation>
        <location evidence="7 8">Cytoplasm</location>
    </subcellularLocation>
</comment>
<dbReference type="RefSeq" id="WP_138318787.1">
    <property type="nucleotide sequence ID" value="NZ_VCBC01000004.1"/>
</dbReference>
<evidence type="ECO:0000256" key="6">
    <source>
        <dbReference type="ARBA" id="ARBA00023316"/>
    </source>
</evidence>
<evidence type="ECO:0000256" key="4">
    <source>
        <dbReference type="ARBA" id="ARBA00022984"/>
    </source>
</evidence>
<dbReference type="InterPro" id="IPR004101">
    <property type="entry name" value="Mur_ligase_C"/>
</dbReference>
<feature type="binding site" evidence="7">
    <location>
        <position position="167"/>
    </location>
    <ligand>
        <name>UDP-N-acetyl-alpha-D-muramoyl-L-alanyl-D-glutamate</name>
        <dbReference type="ChEBI" id="CHEBI:83900"/>
    </ligand>
</feature>
<dbReference type="EC" id="6.3.2.13" evidence="7"/>
<feature type="short sequence motif" description="Meso-diaminopimelate recognition motif" evidence="7">
    <location>
        <begin position="433"/>
        <end position="436"/>
    </location>
</feature>
<evidence type="ECO:0000313" key="12">
    <source>
        <dbReference type="EMBL" id="TLU66722.1"/>
    </source>
</evidence>
<dbReference type="InterPro" id="IPR000713">
    <property type="entry name" value="Mur_ligase_N"/>
</dbReference>
<dbReference type="UniPathway" id="UPA00219"/>
<dbReference type="InterPro" id="IPR013221">
    <property type="entry name" value="Mur_ligase_cen"/>
</dbReference>
<feature type="domain" description="Mur ligase central" evidence="11">
    <location>
        <begin position="124"/>
        <end position="336"/>
    </location>
</feature>
<keyword evidence="7" id="KW-0067">ATP-binding</keyword>
<dbReference type="GO" id="GO:0071555">
    <property type="term" value="P:cell wall organization"/>
    <property type="evidence" value="ECO:0007669"/>
    <property type="project" value="UniProtKB-KW"/>
</dbReference>
<accession>A0A5R9IN72</accession>
<reference evidence="12 13" key="1">
    <citation type="submission" date="2019-05" db="EMBL/GenBank/DDBJ databases">
        <title>Genome sequences of Thalassotalea litorea 1K03283.</title>
        <authorList>
            <person name="Zhang D."/>
        </authorList>
    </citation>
    <scope>NUCLEOTIDE SEQUENCE [LARGE SCALE GENOMIC DNA]</scope>
    <source>
        <strain evidence="12 13">MCCC 1K03283</strain>
    </source>
</reference>
<protein>
    <recommendedName>
        <fullName evidence="7">UDP-N-acetylmuramoyl-L-alanyl-D-glutamate--2,6-diaminopimelate ligase</fullName>
        <ecNumber evidence="7">6.3.2.13</ecNumber>
    </recommendedName>
    <alternativeName>
        <fullName evidence="7">Meso-A2pm-adding enzyme</fullName>
    </alternativeName>
    <alternativeName>
        <fullName evidence="7">Meso-diaminopimelate-adding enzyme</fullName>
    </alternativeName>
    <alternativeName>
        <fullName evidence="7">UDP-MurNAc-L-Ala-D-Glu:meso-diaminopimelate ligase</fullName>
    </alternativeName>
    <alternativeName>
        <fullName evidence="7">UDP-MurNAc-tripeptide synthetase</fullName>
    </alternativeName>
    <alternativeName>
        <fullName evidence="7">UDP-N-acetylmuramyl-tripeptide synthetase</fullName>
    </alternativeName>
</protein>
<feature type="binding site" evidence="7">
    <location>
        <begin position="126"/>
        <end position="132"/>
    </location>
    <ligand>
        <name>ATP</name>
        <dbReference type="ChEBI" id="CHEBI:30616"/>
    </ligand>
</feature>
<evidence type="ECO:0000259" key="11">
    <source>
        <dbReference type="Pfam" id="PF08245"/>
    </source>
</evidence>
<feature type="binding site" evidence="7">
    <location>
        <position position="201"/>
    </location>
    <ligand>
        <name>UDP-N-acetyl-alpha-D-muramoyl-L-alanyl-D-glutamate</name>
        <dbReference type="ChEBI" id="CHEBI:83900"/>
    </ligand>
</feature>
<keyword evidence="7" id="KW-0963">Cytoplasm</keyword>
<comment type="similarity">
    <text evidence="1 7">Belongs to the MurCDEF family. MurE subfamily.</text>
</comment>
<dbReference type="OrthoDB" id="9800958at2"/>
<name>A0A5R9IN72_9GAMM</name>
<evidence type="ECO:0000256" key="2">
    <source>
        <dbReference type="ARBA" id="ARBA00022618"/>
    </source>
</evidence>
<keyword evidence="7" id="KW-0547">Nucleotide-binding</keyword>
<sequence>MGDVTAYSITSALAKFKIALDPKLDVGKKHIVNDSRQVKPGDIFAAVRGTLEQGHVFIEAAIAAGASLILIDIDDEAGHGQLRWLQGPNHAVAAIEFYNLGQQLAAVASEYYRHPATSMTLYGVTGTNGKTSCCQLIAQMLNTLCKPAAIIGTLGAGPVDDLVTINNTTPGPTMLQSLLAQFKQDGLHNVAMEVSSHALEQKRLLPDLIDVAIFTNLSRDHLDYHGSMQAYSEAKGKLFVDNGHQRWVLNGDDKQTKSYLRQRADKNSVVLFSSTQSLQQLRSDDTKAEHFLVASNIECHPQGLAFDVCSTWGDVKVTTPLIGRFNVDNLLACLSALLIQGYPLQDLADAALHLQAVAGRMEAFSSDAASVTAVVDYAHTPDALENALKACRYHNPENLWVVFGCGGDRDTGKRPLMAQVAEQYADRLVITNDNPRSEDPQAIADDIVAGLADKSAAKIILERRQAVVDTLSQAGAQDMVLLAGKGHEDYMIIGEQRIDYDERALVADYFSRSNR</sequence>
<dbReference type="GO" id="GO:0009252">
    <property type="term" value="P:peptidoglycan biosynthetic process"/>
    <property type="evidence" value="ECO:0007669"/>
    <property type="project" value="UniProtKB-UniRule"/>
</dbReference>
<feature type="binding site" evidence="7">
    <location>
        <position position="484"/>
    </location>
    <ligand>
        <name>meso-2,6-diaminopimelate</name>
        <dbReference type="ChEBI" id="CHEBI:57791"/>
    </ligand>
</feature>
<organism evidence="12 13">
    <name type="scientific">Thalassotalea litorea</name>
    <dbReference type="NCBI Taxonomy" id="2020715"/>
    <lineage>
        <taxon>Bacteria</taxon>
        <taxon>Pseudomonadati</taxon>
        <taxon>Pseudomonadota</taxon>
        <taxon>Gammaproteobacteria</taxon>
        <taxon>Alteromonadales</taxon>
        <taxon>Colwelliaceae</taxon>
        <taxon>Thalassotalea</taxon>
    </lineage>
</organism>
<feature type="domain" description="Mur ligase N-terminal catalytic" evidence="9">
    <location>
        <begin position="31"/>
        <end position="75"/>
    </location>
</feature>
<comment type="cofactor">
    <cofactor evidence="7">
        <name>Mg(2+)</name>
        <dbReference type="ChEBI" id="CHEBI:18420"/>
    </cofactor>
</comment>
<dbReference type="GO" id="GO:0051301">
    <property type="term" value="P:cell division"/>
    <property type="evidence" value="ECO:0007669"/>
    <property type="project" value="UniProtKB-KW"/>
</dbReference>
<dbReference type="InterPro" id="IPR036615">
    <property type="entry name" value="Mur_ligase_C_dom_sf"/>
</dbReference>
<comment type="caution">
    <text evidence="7">Lacks conserved residue(s) required for the propagation of feature annotation.</text>
</comment>
<feature type="binding site" evidence="7">
    <location>
        <begin position="168"/>
        <end position="169"/>
    </location>
    <ligand>
        <name>UDP-N-acetyl-alpha-D-muramoyl-L-alanyl-D-glutamate</name>
        <dbReference type="ChEBI" id="CHEBI:83900"/>
    </ligand>
</feature>
<gene>
    <name evidence="7" type="primary">murE</name>
    <name evidence="12" type="ORF">FE810_04205</name>
</gene>
<dbReference type="NCBIfam" id="TIGR01085">
    <property type="entry name" value="murE"/>
    <property type="match status" value="1"/>
</dbReference>
<feature type="binding site" evidence="7">
    <location>
        <begin position="433"/>
        <end position="436"/>
    </location>
    <ligand>
        <name>meso-2,6-diaminopimelate</name>
        <dbReference type="ChEBI" id="CHEBI:57791"/>
    </ligand>
</feature>
<feature type="binding site" evidence="7">
    <location>
        <position position="195"/>
    </location>
    <ligand>
        <name>UDP-N-acetyl-alpha-D-muramoyl-L-alanyl-D-glutamate</name>
        <dbReference type="ChEBI" id="CHEBI:83900"/>
    </ligand>
</feature>
<feature type="binding site" evidence="7">
    <location>
        <position position="409"/>
    </location>
    <ligand>
        <name>meso-2,6-diaminopimelate</name>
        <dbReference type="ChEBI" id="CHEBI:57791"/>
    </ligand>
</feature>
<evidence type="ECO:0000256" key="5">
    <source>
        <dbReference type="ARBA" id="ARBA00023306"/>
    </source>
</evidence>
<dbReference type="Pfam" id="PF01225">
    <property type="entry name" value="Mur_ligase"/>
    <property type="match status" value="1"/>
</dbReference>
<comment type="function">
    <text evidence="7">Catalyzes the addition of meso-diaminopimelic acid to the nucleotide precursor UDP-N-acetylmuramoyl-L-alanyl-D-glutamate (UMAG) in the biosynthesis of bacterial cell-wall peptidoglycan.</text>
</comment>
<keyword evidence="13" id="KW-1185">Reference proteome</keyword>
<evidence type="ECO:0000256" key="7">
    <source>
        <dbReference type="HAMAP-Rule" id="MF_00208"/>
    </source>
</evidence>
<dbReference type="SUPFAM" id="SSF63418">
    <property type="entry name" value="MurE/MurF N-terminal domain"/>
    <property type="match status" value="1"/>
</dbReference>
<keyword evidence="2 7" id="KW-0132">Cell division</keyword>
<dbReference type="HAMAP" id="MF_00208">
    <property type="entry name" value="MurE"/>
    <property type="match status" value="1"/>
</dbReference>
<feature type="modified residue" description="N6-carboxylysine" evidence="7">
    <location>
        <position position="235"/>
    </location>
</feature>
<comment type="catalytic activity">
    <reaction evidence="7">
        <text>UDP-N-acetyl-alpha-D-muramoyl-L-alanyl-D-glutamate + meso-2,6-diaminopimelate + ATP = UDP-N-acetyl-alpha-D-muramoyl-L-alanyl-gamma-D-glutamyl-meso-2,6-diaminopimelate + ADP + phosphate + H(+)</text>
        <dbReference type="Rhea" id="RHEA:23676"/>
        <dbReference type="ChEBI" id="CHEBI:15378"/>
        <dbReference type="ChEBI" id="CHEBI:30616"/>
        <dbReference type="ChEBI" id="CHEBI:43474"/>
        <dbReference type="ChEBI" id="CHEBI:57791"/>
        <dbReference type="ChEBI" id="CHEBI:83900"/>
        <dbReference type="ChEBI" id="CHEBI:83905"/>
        <dbReference type="ChEBI" id="CHEBI:456216"/>
        <dbReference type="EC" id="6.3.2.13"/>
    </reaction>
</comment>
<feature type="binding site" evidence="7">
    <location>
        <position position="203"/>
    </location>
    <ligand>
        <name>UDP-N-acetyl-alpha-D-muramoyl-L-alanyl-D-glutamate</name>
        <dbReference type="ChEBI" id="CHEBI:83900"/>
    </ligand>
</feature>
<keyword evidence="3 7" id="KW-0133">Cell shape</keyword>
<dbReference type="Gene3D" id="3.40.1390.10">
    <property type="entry name" value="MurE/MurF, N-terminal domain"/>
    <property type="match status" value="1"/>
</dbReference>
<evidence type="ECO:0000259" key="9">
    <source>
        <dbReference type="Pfam" id="PF01225"/>
    </source>
</evidence>
<dbReference type="Pfam" id="PF02875">
    <property type="entry name" value="Mur_ligase_C"/>
    <property type="match status" value="1"/>
</dbReference>
<dbReference type="GO" id="GO:0008360">
    <property type="term" value="P:regulation of cell shape"/>
    <property type="evidence" value="ECO:0007669"/>
    <property type="project" value="UniProtKB-KW"/>
</dbReference>
<dbReference type="InterPro" id="IPR035911">
    <property type="entry name" value="MurE/MurF_N"/>
</dbReference>